<evidence type="ECO:0000313" key="1">
    <source>
        <dbReference type="EMBL" id="GGZ65291.1"/>
    </source>
</evidence>
<accession>A0ABQ3C6B4</accession>
<protein>
    <submittedName>
        <fullName evidence="1">Uncharacterized protein</fullName>
    </submittedName>
</protein>
<dbReference type="EMBL" id="BMWY01000017">
    <property type="protein sequence ID" value="GGZ65291.1"/>
    <property type="molecule type" value="Genomic_DNA"/>
</dbReference>
<gene>
    <name evidence="1" type="ORF">GCM10008088_28280</name>
</gene>
<dbReference type="Proteomes" id="UP000615593">
    <property type="component" value="Unassembled WGS sequence"/>
</dbReference>
<dbReference type="RefSeq" id="WP_027885781.1">
    <property type="nucleotide sequence ID" value="NZ_BMWY01000017.1"/>
</dbReference>
<sequence length="239" mass="28458">MKKKLPLRILKSLEPFVNLIGEKFKVTEPKENLLLVLDIDSESDFYFKIVQYQKKQNGSFQFLMDRKPKNEDEPEKYRTWIEIKNLEIEFKKWLNLLEQYETTESFFDDPIVDSFKEEYYAEFEIIDEDADRKPLNTKQILLLDSHLEYIEEKIDNYKNEKNKEIVSEIKNDVVDLRENLTNKSKKWVINRLATIWAKLSKQGTKFIKEFVNQTKTEGIKQGAKALIEFIKENGTELIG</sequence>
<name>A0ABQ3C6B4_9FLAO</name>
<reference evidence="2" key="1">
    <citation type="journal article" date="2019" name="Int. J. Syst. Evol. Microbiol.">
        <title>The Global Catalogue of Microorganisms (GCM) 10K type strain sequencing project: providing services to taxonomists for standard genome sequencing and annotation.</title>
        <authorList>
            <consortium name="The Broad Institute Genomics Platform"/>
            <consortium name="The Broad Institute Genome Sequencing Center for Infectious Disease"/>
            <person name="Wu L."/>
            <person name="Ma J."/>
        </authorList>
    </citation>
    <scope>NUCLEOTIDE SEQUENCE [LARGE SCALE GENOMIC DNA]</scope>
    <source>
        <strain evidence="2">KCTC 12708</strain>
    </source>
</reference>
<dbReference type="GeneID" id="94370490"/>
<evidence type="ECO:0000313" key="2">
    <source>
        <dbReference type="Proteomes" id="UP000615593"/>
    </source>
</evidence>
<comment type="caution">
    <text evidence="1">The sequence shown here is derived from an EMBL/GenBank/DDBJ whole genome shotgun (WGS) entry which is preliminary data.</text>
</comment>
<keyword evidence="2" id="KW-1185">Reference proteome</keyword>
<proteinExistence type="predicted"/>
<organism evidence="1 2">
    <name type="scientific">Mesonia mobilis</name>
    <dbReference type="NCBI Taxonomy" id="369791"/>
    <lineage>
        <taxon>Bacteria</taxon>
        <taxon>Pseudomonadati</taxon>
        <taxon>Bacteroidota</taxon>
        <taxon>Flavobacteriia</taxon>
        <taxon>Flavobacteriales</taxon>
        <taxon>Flavobacteriaceae</taxon>
        <taxon>Mesonia</taxon>
    </lineage>
</organism>